<evidence type="ECO:0000313" key="3">
    <source>
        <dbReference type="Proteomes" id="UP001302126"/>
    </source>
</evidence>
<reference evidence="2" key="2">
    <citation type="submission" date="2023-05" db="EMBL/GenBank/DDBJ databases">
        <authorList>
            <consortium name="Lawrence Berkeley National Laboratory"/>
            <person name="Steindorff A."/>
            <person name="Hensen N."/>
            <person name="Bonometti L."/>
            <person name="Westerberg I."/>
            <person name="Brannstrom I.O."/>
            <person name="Guillou S."/>
            <person name="Cros-Aarteil S."/>
            <person name="Calhoun S."/>
            <person name="Haridas S."/>
            <person name="Kuo A."/>
            <person name="Mondo S."/>
            <person name="Pangilinan J."/>
            <person name="Riley R."/>
            <person name="Labutti K."/>
            <person name="Andreopoulos B."/>
            <person name="Lipzen A."/>
            <person name="Chen C."/>
            <person name="Yanf M."/>
            <person name="Daum C."/>
            <person name="Ng V."/>
            <person name="Clum A."/>
            <person name="Ohm R."/>
            <person name="Martin F."/>
            <person name="Silar P."/>
            <person name="Natvig D."/>
            <person name="Lalanne C."/>
            <person name="Gautier V."/>
            <person name="Ament-Velasquez S.L."/>
            <person name="Kruys A."/>
            <person name="Hutchinson M.I."/>
            <person name="Powell A.J."/>
            <person name="Barry K."/>
            <person name="Miller A.N."/>
            <person name="Grigoriev I.V."/>
            <person name="Debuchy R."/>
            <person name="Gladieux P."/>
            <person name="Thoren M.H."/>
            <person name="Johannesson H."/>
        </authorList>
    </citation>
    <scope>NUCLEOTIDE SEQUENCE</scope>
    <source>
        <strain evidence="2">PSN309</strain>
    </source>
</reference>
<protein>
    <recommendedName>
        <fullName evidence="1">Heterokaryon incompatibility domain-containing protein</fullName>
    </recommendedName>
</protein>
<dbReference type="PANTHER" id="PTHR32387:SF0">
    <property type="entry name" value="PROTEIN NO VEIN"/>
    <property type="match status" value="1"/>
</dbReference>
<dbReference type="InterPro" id="IPR052957">
    <property type="entry name" value="Auxin_embryo_med"/>
</dbReference>
<evidence type="ECO:0000259" key="1">
    <source>
        <dbReference type="Pfam" id="PF06985"/>
    </source>
</evidence>
<accession>A0AAN6WQ82</accession>
<dbReference type="EMBL" id="MU864448">
    <property type="protein sequence ID" value="KAK4185491.1"/>
    <property type="molecule type" value="Genomic_DNA"/>
</dbReference>
<dbReference type="SUPFAM" id="SSF55874">
    <property type="entry name" value="ATPase domain of HSP90 chaperone/DNA topoisomerase II/histidine kinase"/>
    <property type="match status" value="1"/>
</dbReference>
<comment type="caution">
    <text evidence="2">The sequence shown here is derived from an EMBL/GenBank/DDBJ whole genome shotgun (WGS) entry which is preliminary data.</text>
</comment>
<sequence length="2078" mass="234876">MSSRASRMDHCPDQRAARKFIEQIRQDYTFDTNSRPGKLLYNALTILSNDLYGKDTHFLLELIQNADDNIYQCPTPTLNFTYQHGSLRIDCNEVGFTDSNVRAICGIGESTKGGHHRSTRFIGEKGVGFKSVFKVANVVHISSLAFSFKLDQSEPMGIINPIWAEFPEPTLPGYTSFYLQLKDDWNQKIAQELQQLDPTMLLFLRRIEELNITVAQQGGEVWSRQLRRTSACDFRRPLTVLHQDDLTTKYFILKHHVTGLPEHEIRPGCSESDILLAFPMSDDYTPVAENKQAVYAFLPIRDYGFKFLLQADFVLTANREDILNNPWNCSIRDATIDAFMAAVDHFNKGPGRYSWIYHIPTDDLSGFFAPLKKRLLERLSRSPVLESWAGIWTTPTSLTYVPGSMASKLDGKPFTLSSNTNSTYLSSMYPNNATALGLLSSLGVVALDGNSFLRELGWLNVNASLDLRQKPHTWHAQLAELLLGLVSNPAHLALVKALEIIPLRNGEWVSANGRPVFFNGSDARWDMLSAIDMKTVDPIVERDPNRHTLFTRLGVKSPPGAMEICHRILDLHASDSFDPFSLTQEQLLSHVLFMAEAAFQPPKGTDIWFATAHEDGRVKGSRAYMHGNALMQSLPPRLNRLSGKNSVDDLISRHLETRFPFIHSSYTTTKGRMTPIWLQQTFGISTVPRLTSAVPDSDGRFHLSDEFRFLFQTFKTSHVLLLLRDHWRRYYSTVDEATLPVITKEISVLPVGAYRGRVSETCNLPLRDTYLPTLDDSVDPWSHLPMLAISDPRNPRWAMLENFGVTVNPSLGYYLAALGSMKDHEPPSETVAHLYQNISARFSTLPNKKLIRNSFGDERLIYVRSSESASTKRMIWINLKQCFETGVDLVSMYPASAWMFQDLLRSNVETIDRLVEAAATVVEGADLKSRLETLIKVSRAIQVQSTDSAKQAVKLLDEWIPLFPVLNGWSDKEYDIVAPLKPEYPPWFIADRPWLREAFMGRCPLLAFSSEDVGQIEGLLKHLDLDGRRLSLIVTSESTPLGKPRLNKLYTQTLRGKAPFISALFPESRRNREQEIWGLCNVKVHSAARIQQRHQFEYGGRPFKSQDEEGQVCVSVESDALQIFMTRDNISSFPPPLDLVHGLAKIYGIENPTSLRLLQFALSEHDLGRLRDAFQREGLYVSKMTCEDGIGMHASLARDEYLDLTLSDDDEEPQVQSDDYRVMSNFKHIPPQLRDDGAVDAQDRTVPLRSFKWAPTILYRNTTSDSTAYQQTVVRSEPAHVQHVGEIMVSQLLKHHLGALYKPERDWTSPIRVGSGFEPSSHNLSSHAPFTIADPWAGEACADFLALNGWPDANLWAWRASQPTYHFDIAVSAEDEASDFLWTSYQFERMRNFRLDKQIGSMKNWRLENVHVLIRVREVFNDARFEIIVDPWRLLISDQLVLRQNWTFTAGIIPGEGSYPKPPDGRPTMSDASQASHLTTLSGDYHLSYKPLGRDTIRLIMLYPGKSGSQLRATIFSSSLLLTANFQAISYTWGGEQRSDTLWTPEGSVVITSSLYSALCSLRHEDKAVTLWADAICIDQDNTKEKEEQIRLLPHVFQRATCVLAFLGADSAADTALETLMQIRVNEALETLGDEWPKELPLIPSHWTKKRIPPADDPIWSEIGALFDRSWFRRAWIIQEIVVAMSVRVVCGKWMADWNDILTAVQVIERNSVTPPTSSLALAQSKWRRFLTLAELREREARHDRRPLLELLENFRYAECTIDHDRFFCLLGLAIDGNNKDFVLDYSLTFDAIVRKYAWAFIRQGRVMELLHRAGTGPQARKRFPSWIPDWTATKKDSLRRLSSRGMPCAASGRTEPRVEYNPSTNEYELRVFGMVVDTVKAVSNAANATDNLSSYLKEVDAMVCAICPGEEDLRWEVPIAGVSHIGEGAAKPNQGTMQESYAALCKDLKNAKSGGSRRKKALRRKEAKMTENDTGCVESSNSLWTQSQSYRLALQDLAGWRFMATANLHVGLVPPDTKVGDVVCVLDGGVVPFLLRKSTNEWSSRKTYQLVGECFVHGLMNGEADSLGLTKEMIDLR</sequence>
<feature type="domain" description="Heterokaryon incompatibility" evidence="1">
    <location>
        <begin position="1526"/>
        <end position="1680"/>
    </location>
</feature>
<evidence type="ECO:0000313" key="2">
    <source>
        <dbReference type="EMBL" id="KAK4185491.1"/>
    </source>
</evidence>
<dbReference type="NCBIfam" id="NF047352">
    <property type="entry name" value="P_loop_sacsin"/>
    <property type="match status" value="1"/>
</dbReference>
<name>A0AAN6WQ82_9PEZI</name>
<keyword evidence="3" id="KW-1185">Reference proteome</keyword>
<proteinExistence type="predicted"/>
<reference evidence="2" key="1">
    <citation type="journal article" date="2023" name="Mol. Phylogenet. Evol.">
        <title>Genome-scale phylogeny and comparative genomics of the fungal order Sordariales.</title>
        <authorList>
            <person name="Hensen N."/>
            <person name="Bonometti L."/>
            <person name="Westerberg I."/>
            <person name="Brannstrom I.O."/>
            <person name="Guillou S."/>
            <person name="Cros-Aarteil S."/>
            <person name="Calhoun S."/>
            <person name="Haridas S."/>
            <person name="Kuo A."/>
            <person name="Mondo S."/>
            <person name="Pangilinan J."/>
            <person name="Riley R."/>
            <person name="LaButti K."/>
            <person name="Andreopoulos B."/>
            <person name="Lipzen A."/>
            <person name="Chen C."/>
            <person name="Yan M."/>
            <person name="Daum C."/>
            <person name="Ng V."/>
            <person name="Clum A."/>
            <person name="Steindorff A."/>
            <person name="Ohm R.A."/>
            <person name="Martin F."/>
            <person name="Silar P."/>
            <person name="Natvig D.O."/>
            <person name="Lalanne C."/>
            <person name="Gautier V."/>
            <person name="Ament-Velasquez S.L."/>
            <person name="Kruys A."/>
            <person name="Hutchinson M.I."/>
            <person name="Powell A.J."/>
            <person name="Barry K."/>
            <person name="Miller A.N."/>
            <person name="Grigoriev I.V."/>
            <person name="Debuchy R."/>
            <person name="Gladieux P."/>
            <person name="Hiltunen Thoren M."/>
            <person name="Johannesson H."/>
        </authorList>
    </citation>
    <scope>NUCLEOTIDE SEQUENCE</scope>
    <source>
        <strain evidence="2">PSN309</strain>
    </source>
</reference>
<dbReference type="InterPro" id="IPR036890">
    <property type="entry name" value="HATPase_C_sf"/>
</dbReference>
<dbReference type="Proteomes" id="UP001302126">
    <property type="component" value="Unassembled WGS sequence"/>
</dbReference>
<organism evidence="2 3">
    <name type="scientific">Podospora australis</name>
    <dbReference type="NCBI Taxonomy" id="1536484"/>
    <lineage>
        <taxon>Eukaryota</taxon>
        <taxon>Fungi</taxon>
        <taxon>Dikarya</taxon>
        <taxon>Ascomycota</taxon>
        <taxon>Pezizomycotina</taxon>
        <taxon>Sordariomycetes</taxon>
        <taxon>Sordariomycetidae</taxon>
        <taxon>Sordariales</taxon>
        <taxon>Podosporaceae</taxon>
        <taxon>Podospora</taxon>
    </lineage>
</organism>
<dbReference type="Gene3D" id="3.30.565.10">
    <property type="entry name" value="Histidine kinase-like ATPase, C-terminal domain"/>
    <property type="match status" value="1"/>
</dbReference>
<gene>
    <name evidence="2" type="ORF">QBC35DRAFT_302473</name>
</gene>
<dbReference type="Pfam" id="PF06985">
    <property type="entry name" value="HET"/>
    <property type="match status" value="1"/>
</dbReference>
<dbReference type="Pfam" id="PF26639">
    <property type="entry name" value="Het-6_barrel"/>
    <property type="match status" value="1"/>
</dbReference>
<dbReference type="InterPro" id="IPR010730">
    <property type="entry name" value="HET"/>
</dbReference>
<dbReference type="PANTHER" id="PTHR32387">
    <property type="entry name" value="WU:FJ29H11"/>
    <property type="match status" value="1"/>
</dbReference>